<dbReference type="PaxDb" id="2903-EOD26348"/>
<proteinExistence type="predicted"/>
<name>A0A0D3KE77_EMIH1</name>
<dbReference type="GeneID" id="17279333"/>
<dbReference type="EnsemblProtists" id="EOD34062">
    <property type="protein sequence ID" value="EOD34062"/>
    <property type="gene ID" value="EMIHUDRAFT_423568"/>
</dbReference>
<reference evidence="2" key="1">
    <citation type="journal article" date="2013" name="Nature">
        <title>Pan genome of the phytoplankton Emiliania underpins its global distribution.</title>
        <authorList>
            <person name="Read B.A."/>
            <person name="Kegel J."/>
            <person name="Klute M.J."/>
            <person name="Kuo A."/>
            <person name="Lefebvre S.C."/>
            <person name="Maumus F."/>
            <person name="Mayer C."/>
            <person name="Miller J."/>
            <person name="Monier A."/>
            <person name="Salamov A."/>
            <person name="Young J."/>
            <person name="Aguilar M."/>
            <person name="Claverie J.M."/>
            <person name="Frickenhaus S."/>
            <person name="Gonzalez K."/>
            <person name="Herman E.K."/>
            <person name="Lin Y.C."/>
            <person name="Napier J."/>
            <person name="Ogata H."/>
            <person name="Sarno A.F."/>
            <person name="Shmutz J."/>
            <person name="Schroeder D."/>
            <person name="de Vargas C."/>
            <person name="Verret F."/>
            <person name="von Dassow P."/>
            <person name="Valentin K."/>
            <person name="Van de Peer Y."/>
            <person name="Wheeler G."/>
            <person name="Dacks J.B."/>
            <person name="Delwiche C.F."/>
            <person name="Dyhrman S.T."/>
            <person name="Glockner G."/>
            <person name="John U."/>
            <person name="Richards T."/>
            <person name="Worden A.Z."/>
            <person name="Zhang X."/>
            <person name="Grigoriev I.V."/>
            <person name="Allen A.E."/>
            <person name="Bidle K."/>
            <person name="Borodovsky M."/>
            <person name="Bowler C."/>
            <person name="Brownlee C."/>
            <person name="Cock J.M."/>
            <person name="Elias M."/>
            <person name="Gladyshev V.N."/>
            <person name="Groth M."/>
            <person name="Guda C."/>
            <person name="Hadaegh A."/>
            <person name="Iglesias-Rodriguez M.D."/>
            <person name="Jenkins J."/>
            <person name="Jones B.M."/>
            <person name="Lawson T."/>
            <person name="Leese F."/>
            <person name="Lindquist E."/>
            <person name="Lobanov A."/>
            <person name="Lomsadze A."/>
            <person name="Malik S.B."/>
            <person name="Marsh M.E."/>
            <person name="Mackinder L."/>
            <person name="Mock T."/>
            <person name="Mueller-Roeber B."/>
            <person name="Pagarete A."/>
            <person name="Parker M."/>
            <person name="Probert I."/>
            <person name="Quesneville H."/>
            <person name="Raines C."/>
            <person name="Rensing S.A."/>
            <person name="Riano-Pachon D.M."/>
            <person name="Richier S."/>
            <person name="Rokitta S."/>
            <person name="Shiraiwa Y."/>
            <person name="Soanes D.M."/>
            <person name="van der Giezen M."/>
            <person name="Wahlund T.M."/>
            <person name="Williams B."/>
            <person name="Wilson W."/>
            <person name="Wolfe G."/>
            <person name="Wurch L.L."/>
        </authorList>
    </citation>
    <scope>NUCLEOTIDE SEQUENCE</scope>
</reference>
<sequence length="117" mass="12431">MSASCDAATPVRPCAGGSADAEQVEAGGAIWLVDGHRRGSGVPEEAQLDVVKVGCEADCVCLCLVTESCFAFDYREANNECRRYNAAVPTTDVPCEKGQHYWHLVDAEPAATTDLLP</sequence>
<reference evidence="1" key="2">
    <citation type="submission" date="2024-10" db="UniProtKB">
        <authorList>
            <consortium name="EnsemblProtists"/>
        </authorList>
    </citation>
    <scope>IDENTIFICATION</scope>
</reference>
<evidence type="ECO:0000313" key="1">
    <source>
        <dbReference type="EnsemblProtists" id="EOD34062"/>
    </source>
</evidence>
<protein>
    <recommendedName>
        <fullName evidence="3">Apple domain-containing protein</fullName>
    </recommendedName>
</protein>
<evidence type="ECO:0000313" key="2">
    <source>
        <dbReference type="Proteomes" id="UP000013827"/>
    </source>
</evidence>
<evidence type="ECO:0008006" key="3">
    <source>
        <dbReference type="Google" id="ProtNLM"/>
    </source>
</evidence>
<organism evidence="1 2">
    <name type="scientific">Emiliania huxleyi (strain CCMP1516)</name>
    <dbReference type="NCBI Taxonomy" id="280463"/>
    <lineage>
        <taxon>Eukaryota</taxon>
        <taxon>Haptista</taxon>
        <taxon>Haptophyta</taxon>
        <taxon>Prymnesiophyceae</taxon>
        <taxon>Isochrysidales</taxon>
        <taxon>Noelaerhabdaceae</taxon>
        <taxon>Emiliania</taxon>
    </lineage>
</organism>
<keyword evidence="2" id="KW-1185">Reference proteome</keyword>
<dbReference type="Proteomes" id="UP000013827">
    <property type="component" value="Unassembled WGS sequence"/>
</dbReference>
<dbReference type="HOGENOM" id="CLU_2089363_0_0_1"/>
<dbReference type="GeneID" id="17271893"/>
<accession>A0A0D3KE77</accession>
<dbReference type="EnsemblProtists" id="EOD26348">
    <property type="protein sequence ID" value="EOD26348"/>
    <property type="gene ID" value="EMIHUDRAFT_421336"/>
</dbReference>
<dbReference type="KEGG" id="ehx:EMIHUDRAFT_421336"/>
<dbReference type="RefSeq" id="XP_005778777.1">
    <property type="nucleotide sequence ID" value="XM_005778720.1"/>
</dbReference>
<dbReference type="RefSeq" id="XP_005786491.1">
    <property type="nucleotide sequence ID" value="XM_005786434.1"/>
</dbReference>
<dbReference type="KEGG" id="ehx:EMIHUDRAFT_423568"/>
<dbReference type="AlphaFoldDB" id="A0A0D3KE77"/>